<dbReference type="EMBL" id="GL832959">
    <property type="protein sequence ID" value="EGD81672.1"/>
    <property type="molecule type" value="Genomic_DNA"/>
</dbReference>
<dbReference type="STRING" id="946362.F2U220"/>
<dbReference type="InParanoid" id="F2U220"/>
<gene>
    <name evidence="5" type="ORF">PTSG_02386</name>
</gene>
<dbReference type="Pfam" id="PF00400">
    <property type="entry name" value="WD40"/>
    <property type="match status" value="1"/>
</dbReference>
<dbReference type="SUPFAM" id="SSF50978">
    <property type="entry name" value="WD40 repeat-like"/>
    <property type="match status" value="1"/>
</dbReference>
<accession>F2U220</accession>
<dbReference type="KEGG" id="sre:PTSG_02386"/>
<dbReference type="InterPro" id="IPR001680">
    <property type="entry name" value="WD40_rpt"/>
</dbReference>
<keyword evidence="6" id="KW-1185">Reference proteome</keyword>
<dbReference type="FunCoup" id="F2U220">
    <property type="interactions" value="1485"/>
</dbReference>
<evidence type="ECO:0000313" key="6">
    <source>
        <dbReference type="Proteomes" id="UP000007799"/>
    </source>
</evidence>
<dbReference type="OMA" id="CEGHRSW"/>
<dbReference type="Proteomes" id="UP000007799">
    <property type="component" value="Unassembled WGS sequence"/>
</dbReference>
<dbReference type="RefSeq" id="XP_004996876.1">
    <property type="nucleotide sequence ID" value="XM_004996819.1"/>
</dbReference>
<evidence type="ECO:0000313" key="5">
    <source>
        <dbReference type="EMBL" id="EGD81672.1"/>
    </source>
</evidence>
<dbReference type="OrthoDB" id="3367at2759"/>
<dbReference type="Gene3D" id="2.130.10.10">
    <property type="entry name" value="YVTN repeat-like/Quinoprotein amine dehydrogenase"/>
    <property type="match status" value="1"/>
</dbReference>
<keyword evidence="1 3" id="KW-0853">WD repeat</keyword>
<dbReference type="PROSITE" id="PS50294">
    <property type="entry name" value="WD_REPEATS_REGION"/>
    <property type="match status" value="1"/>
</dbReference>
<organism evidence="5 6">
    <name type="scientific">Salpingoeca rosetta (strain ATCC 50818 / BSB-021)</name>
    <dbReference type="NCBI Taxonomy" id="946362"/>
    <lineage>
        <taxon>Eukaryota</taxon>
        <taxon>Choanoflagellata</taxon>
        <taxon>Craspedida</taxon>
        <taxon>Salpingoecidae</taxon>
        <taxon>Salpingoeca</taxon>
    </lineage>
</organism>
<feature type="region of interest" description="Disordered" evidence="4">
    <location>
        <begin position="54"/>
        <end position="94"/>
    </location>
</feature>
<proteinExistence type="predicted"/>
<dbReference type="PROSITE" id="PS50082">
    <property type="entry name" value="WD_REPEATS_2"/>
    <property type="match status" value="1"/>
</dbReference>
<protein>
    <submittedName>
        <fullName evidence="5">Uncharacterized protein</fullName>
    </submittedName>
</protein>
<keyword evidence="2" id="KW-0677">Repeat</keyword>
<dbReference type="AlphaFoldDB" id="F2U220"/>
<evidence type="ECO:0000256" key="2">
    <source>
        <dbReference type="ARBA" id="ARBA00022737"/>
    </source>
</evidence>
<dbReference type="InterPro" id="IPR015943">
    <property type="entry name" value="WD40/YVTN_repeat-like_dom_sf"/>
</dbReference>
<dbReference type="PANTHER" id="PTHR14107">
    <property type="entry name" value="WD REPEAT PROTEIN"/>
    <property type="match status" value="1"/>
</dbReference>
<dbReference type="eggNOG" id="KOG2394">
    <property type="taxonomic scope" value="Eukaryota"/>
</dbReference>
<feature type="repeat" description="WD" evidence="3">
    <location>
        <begin position="286"/>
        <end position="327"/>
    </location>
</feature>
<evidence type="ECO:0000256" key="4">
    <source>
        <dbReference type="SAM" id="MobiDB-lite"/>
    </source>
</evidence>
<feature type="compositionally biased region" description="Basic residues" evidence="4">
    <location>
        <begin position="74"/>
        <end position="84"/>
    </location>
</feature>
<dbReference type="GeneID" id="16077468"/>
<dbReference type="InterPro" id="IPR036322">
    <property type="entry name" value="WD40_repeat_dom_sf"/>
</dbReference>
<evidence type="ECO:0000256" key="3">
    <source>
        <dbReference type="PROSITE-ProRule" id="PRU00221"/>
    </source>
</evidence>
<dbReference type="InterPro" id="IPR051362">
    <property type="entry name" value="WD_repeat_creC_regulators"/>
</dbReference>
<reference evidence="5" key="1">
    <citation type="submission" date="2009-08" db="EMBL/GenBank/DDBJ databases">
        <title>Annotation of Salpingoeca rosetta.</title>
        <authorList>
            <consortium name="The Broad Institute Genome Sequencing Platform"/>
            <person name="Russ C."/>
            <person name="Cuomo C."/>
            <person name="Burger G."/>
            <person name="Gray M.W."/>
            <person name="Holland P.W.H."/>
            <person name="King N."/>
            <person name="Lang F.B.F."/>
            <person name="Roger A.J."/>
            <person name="Ruiz-Trillo I."/>
            <person name="Young S.K."/>
            <person name="Zeng Q."/>
            <person name="Gargeya S."/>
            <person name="Alvarado L."/>
            <person name="Berlin A."/>
            <person name="Chapman S.B."/>
            <person name="Chen Z."/>
            <person name="Freedman E."/>
            <person name="Gellesch M."/>
            <person name="Goldberg J."/>
            <person name="Griggs A."/>
            <person name="Gujja S."/>
            <person name="Heilman E."/>
            <person name="Heiman D."/>
            <person name="Howarth C."/>
            <person name="Mehta T."/>
            <person name="Neiman D."/>
            <person name="Pearson M."/>
            <person name="Roberts A."/>
            <person name="Saif S."/>
            <person name="Shea T."/>
            <person name="Shenoy N."/>
            <person name="Sisk P."/>
            <person name="Stolte C."/>
            <person name="Sykes S."/>
            <person name="White J."/>
            <person name="Yandava C."/>
            <person name="Haas B."/>
            <person name="Nusbaum C."/>
            <person name="Birren B."/>
        </authorList>
    </citation>
    <scope>NUCLEOTIDE SEQUENCE</scope>
    <source>
        <strain evidence="5">ATCC 50818</strain>
    </source>
</reference>
<dbReference type="SMART" id="SM00320">
    <property type="entry name" value="WD40"/>
    <property type="match status" value="5"/>
</dbReference>
<sequence>MQDIQGFECTDGVYRKCTRVALPRPVLSPDERADLAPPPTRLSFCVIRAAAAASSRPSTADQQQENGDGDAHHAHASNRIHGSHSSHSTDIDADVPRETTYMAFNCRRMLFMSHSFGPTQHFTYDSTCSQDPIDHDFNHMTRSPDSTELACCFTSGAVVVYNVITGCAMWINRKEEYTAEPGTAIAWLPGRETELLVGHTDGTVYLIDTHLKTATQIDTTKDTRQVYRISEQPTADANPRRALVRNKPAAVSAIACSPDSTSVAITYMDGLLLVVSRDTFASRFVARSYYGGFTSVAWSDDCRFIATGGEDDLVSIWSVEEKDIIARCVGHRSFVSAVAFDSFFPDIVKGVYRIGSVGQDGCLLMWSFSLDTLPPPVAARSAPRPAAAVVNGSAPKEQQQAKKGKI</sequence>
<feature type="compositionally biased region" description="Polar residues" evidence="4">
    <location>
        <begin position="57"/>
        <end position="66"/>
    </location>
</feature>
<evidence type="ECO:0000256" key="1">
    <source>
        <dbReference type="ARBA" id="ARBA00022574"/>
    </source>
</evidence>
<dbReference type="PANTHER" id="PTHR14107:SF16">
    <property type="entry name" value="AT02583P"/>
    <property type="match status" value="1"/>
</dbReference>
<name>F2U220_SALR5</name>